<dbReference type="AlphaFoldDB" id="A0A7T0G1C9"/>
<feature type="domain" description="Methyltransferase type 11" evidence="1">
    <location>
        <begin position="52"/>
        <end position="145"/>
    </location>
</feature>
<dbReference type="PANTHER" id="PTHR43861">
    <property type="entry name" value="TRANS-ACONITATE 2-METHYLTRANSFERASE-RELATED"/>
    <property type="match status" value="1"/>
</dbReference>
<evidence type="ECO:0000313" key="3">
    <source>
        <dbReference type="Proteomes" id="UP000594688"/>
    </source>
</evidence>
<dbReference type="InterPro" id="IPR029063">
    <property type="entry name" value="SAM-dependent_MTases_sf"/>
</dbReference>
<dbReference type="GO" id="GO:0032259">
    <property type="term" value="P:methylation"/>
    <property type="evidence" value="ECO:0007669"/>
    <property type="project" value="UniProtKB-KW"/>
</dbReference>
<dbReference type="Gene3D" id="3.40.50.150">
    <property type="entry name" value="Vaccinia Virus protein VP39"/>
    <property type="match status" value="1"/>
</dbReference>
<protein>
    <submittedName>
        <fullName evidence="2">Methyltransferase domain-containing protein</fullName>
    </submittedName>
</protein>
<dbReference type="CDD" id="cd02440">
    <property type="entry name" value="AdoMet_MTases"/>
    <property type="match status" value="1"/>
</dbReference>
<dbReference type="KEGG" id="nli:G3M70_16120"/>
<dbReference type="PANTHER" id="PTHR43861:SF6">
    <property type="entry name" value="METHYLTRANSFERASE TYPE 11"/>
    <property type="match status" value="1"/>
</dbReference>
<proteinExistence type="predicted"/>
<dbReference type="InterPro" id="IPR013216">
    <property type="entry name" value="Methyltransf_11"/>
</dbReference>
<dbReference type="Pfam" id="PF08241">
    <property type="entry name" value="Methyltransf_11"/>
    <property type="match status" value="1"/>
</dbReference>
<keyword evidence="2" id="KW-0489">Methyltransferase</keyword>
<name>A0A7T0G1C9_9BACT</name>
<dbReference type="EMBL" id="CP048685">
    <property type="protein sequence ID" value="QPJ63319.1"/>
    <property type="molecule type" value="Genomic_DNA"/>
</dbReference>
<gene>
    <name evidence="2" type="ORF">G3M70_16120</name>
</gene>
<accession>A0A7T0G1C9</accession>
<evidence type="ECO:0000313" key="2">
    <source>
        <dbReference type="EMBL" id="QPJ63319.1"/>
    </source>
</evidence>
<dbReference type="GO" id="GO:0008757">
    <property type="term" value="F:S-adenosylmethionine-dependent methyltransferase activity"/>
    <property type="evidence" value="ECO:0007669"/>
    <property type="project" value="InterPro"/>
</dbReference>
<keyword evidence="2" id="KW-0808">Transferase</keyword>
<dbReference type="Proteomes" id="UP000594688">
    <property type="component" value="Chromosome"/>
</dbReference>
<sequence length="254" mass="29327">MSQSAPKPDYEEKLIESFSKHARNYERHAQLQRSMAERLASMLPCPLPQPILEIGCGTGFFTKHLLSKEAKQLYLNDLAPGMLETVKNQLSLPPKCELLLGNAEHMKFPKVRMITGNAVFQWFQSPQETLSEFTQFLEKNGNVLFNTFGSKTLQEFRYLGSLESPNFLLTSERWENSLKSAGYKITCKETEERHVFFPSTRELLKNLQQIGAAPIRMLKPSELKKLIRDYDEEFKTDQGVYTQWELLYFSASKL</sequence>
<dbReference type="SUPFAM" id="SSF53335">
    <property type="entry name" value="S-adenosyl-L-methionine-dependent methyltransferases"/>
    <property type="match status" value="1"/>
</dbReference>
<organism evidence="2 3">
    <name type="scientific">Candidatus Nitronauta litoralis</name>
    <dbReference type="NCBI Taxonomy" id="2705533"/>
    <lineage>
        <taxon>Bacteria</taxon>
        <taxon>Pseudomonadati</taxon>
        <taxon>Nitrospinota/Tectimicrobiota group</taxon>
        <taxon>Nitrospinota</taxon>
        <taxon>Nitrospinia</taxon>
        <taxon>Nitrospinales</taxon>
        <taxon>Nitrospinaceae</taxon>
        <taxon>Candidatus Nitronauta</taxon>
    </lineage>
</organism>
<evidence type="ECO:0000259" key="1">
    <source>
        <dbReference type="Pfam" id="PF08241"/>
    </source>
</evidence>
<reference evidence="2 3" key="1">
    <citation type="submission" date="2020-02" db="EMBL/GenBank/DDBJ databases">
        <title>Genomic and physiological characterization of two novel Nitrospinaceae genera.</title>
        <authorList>
            <person name="Mueller A.J."/>
            <person name="Jung M.-Y."/>
            <person name="Strachan C.R."/>
            <person name="Herbold C.W."/>
            <person name="Kirkegaard R.H."/>
            <person name="Daims H."/>
        </authorList>
    </citation>
    <scope>NUCLEOTIDE SEQUENCE [LARGE SCALE GENOMIC DNA]</scope>
    <source>
        <strain evidence="2">EB</strain>
    </source>
</reference>